<protein>
    <submittedName>
        <fullName evidence="1">Mitochondrial enolase superfamily member 1</fullName>
    </submittedName>
</protein>
<dbReference type="PANTHER" id="PTHR33332">
    <property type="entry name" value="REVERSE TRANSCRIPTASE DOMAIN-CONTAINING PROTEIN"/>
    <property type="match status" value="1"/>
</dbReference>
<sequence length="212" mass="24413">MFYPGVDMEPVLFNLIINDLNNGPSKFAGDMKLEGVEGAPDDCAAIQRDLENCTERNLMKFNKGKYKVLHLWRNNPKHQYTLGAKWLESGFTERDLWVLVDTNLTVSQQCALVAKKTSSHLGCISKSTASTLRKGILLLYSTVVRPNLQSWIQFWAPQYKTVIDLLEQDHARDTKMIKGLKHLLHEERLRELGLFSLEKRRLRRILPMCLNT</sequence>
<name>A0ABC9Y7D5_GRUJA</name>
<proteinExistence type="predicted"/>
<evidence type="ECO:0000313" key="1">
    <source>
        <dbReference type="EMBL" id="GAB0205579.1"/>
    </source>
</evidence>
<accession>A0ABC9Y7D5</accession>
<keyword evidence="2" id="KW-1185">Reference proteome</keyword>
<comment type="caution">
    <text evidence="1">The sequence shown here is derived from an EMBL/GenBank/DDBJ whole genome shotgun (WGS) entry which is preliminary data.</text>
</comment>
<dbReference type="AlphaFoldDB" id="A0ABC9Y7D5"/>
<evidence type="ECO:0000313" key="2">
    <source>
        <dbReference type="Proteomes" id="UP001623348"/>
    </source>
</evidence>
<gene>
    <name evidence="1" type="ORF">GRJ2_003023500</name>
</gene>
<organism evidence="1 2">
    <name type="scientific">Grus japonensis</name>
    <name type="common">Japanese crane</name>
    <name type="synonym">Red-crowned crane</name>
    <dbReference type="NCBI Taxonomy" id="30415"/>
    <lineage>
        <taxon>Eukaryota</taxon>
        <taxon>Metazoa</taxon>
        <taxon>Chordata</taxon>
        <taxon>Craniata</taxon>
        <taxon>Vertebrata</taxon>
        <taxon>Euteleostomi</taxon>
        <taxon>Archelosauria</taxon>
        <taxon>Archosauria</taxon>
        <taxon>Dinosauria</taxon>
        <taxon>Saurischia</taxon>
        <taxon>Theropoda</taxon>
        <taxon>Coelurosauria</taxon>
        <taxon>Aves</taxon>
        <taxon>Neognathae</taxon>
        <taxon>Neoaves</taxon>
        <taxon>Gruiformes</taxon>
        <taxon>Gruidae</taxon>
        <taxon>Grus</taxon>
    </lineage>
</organism>
<dbReference type="EMBL" id="BAAFJT010000040">
    <property type="protein sequence ID" value="GAB0205579.1"/>
    <property type="molecule type" value="Genomic_DNA"/>
</dbReference>
<reference evidence="1 2" key="1">
    <citation type="submission" date="2024-06" db="EMBL/GenBank/DDBJ databases">
        <title>The draft genome of Grus japonensis, version 3.</title>
        <authorList>
            <person name="Nabeshima K."/>
            <person name="Suzuki S."/>
            <person name="Onuma M."/>
        </authorList>
    </citation>
    <scope>NUCLEOTIDE SEQUENCE [LARGE SCALE GENOMIC DNA]</scope>
    <source>
        <strain evidence="1 2">451A</strain>
    </source>
</reference>
<dbReference type="Proteomes" id="UP001623348">
    <property type="component" value="Unassembled WGS sequence"/>
</dbReference>
<dbReference type="PRINTS" id="PR01345">
    <property type="entry name" value="CERVTRCPTASE"/>
</dbReference>